<accession>A0ABP0H056</accession>
<proteinExistence type="predicted"/>
<evidence type="ECO:0000256" key="1">
    <source>
        <dbReference type="SAM" id="SignalP"/>
    </source>
</evidence>
<reference evidence="2 3" key="1">
    <citation type="submission" date="2024-02" db="EMBL/GenBank/DDBJ databases">
        <authorList>
            <person name="Daric V."/>
            <person name="Darras S."/>
        </authorList>
    </citation>
    <scope>NUCLEOTIDE SEQUENCE [LARGE SCALE GENOMIC DNA]</scope>
</reference>
<feature type="signal peptide" evidence="1">
    <location>
        <begin position="1"/>
        <end position="23"/>
    </location>
</feature>
<name>A0ABP0H056_CLALP</name>
<keyword evidence="1" id="KW-0732">Signal</keyword>
<organism evidence="2 3">
    <name type="scientific">Clavelina lepadiformis</name>
    <name type="common">Light-bulb sea squirt</name>
    <name type="synonym">Ascidia lepadiformis</name>
    <dbReference type="NCBI Taxonomy" id="159417"/>
    <lineage>
        <taxon>Eukaryota</taxon>
        <taxon>Metazoa</taxon>
        <taxon>Chordata</taxon>
        <taxon>Tunicata</taxon>
        <taxon>Ascidiacea</taxon>
        <taxon>Aplousobranchia</taxon>
        <taxon>Clavelinidae</taxon>
        <taxon>Clavelina</taxon>
    </lineage>
</organism>
<sequence>MKIMSVSIFLFLSLLQIVELVQSGSIANISTCDVGSLTTAERNELEICAGGLIYEGECIKAASVFGLTIPFHEAEVICGYSLAEIESKEMFERVYEYLFNTWNKGPMSVATVKYVTFWLGNTVDVNEESNPQHLVSLSNGTQVEMDEYWYTGYPAMIDGFTNLGLLVQRPEVEYGGGFINYFPQMRFGVPLCARKL</sequence>
<dbReference type="Proteomes" id="UP001642483">
    <property type="component" value="Unassembled WGS sequence"/>
</dbReference>
<feature type="chain" id="PRO_5045354843" evidence="1">
    <location>
        <begin position="24"/>
        <end position="196"/>
    </location>
</feature>
<keyword evidence="3" id="KW-1185">Reference proteome</keyword>
<protein>
    <submittedName>
        <fullName evidence="2">Uncharacterized protein</fullName>
    </submittedName>
</protein>
<dbReference type="InterPro" id="IPR016187">
    <property type="entry name" value="CTDL_fold"/>
</dbReference>
<dbReference type="EMBL" id="CAWYQH010000163">
    <property type="protein sequence ID" value="CAK8697376.1"/>
    <property type="molecule type" value="Genomic_DNA"/>
</dbReference>
<evidence type="ECO:0000313" key="2">
    <source>
        <dbReference type="EMBL" id="CAK8697376.1"/>
    </source>
</evidence>
<evidence type="ECO:0000313" key="3">
    <source>
        <dbReference type="Proteomes" id="UP001642483"/>
    </source>
</evidence>
<comment type="caution">
    <text evidence="2">The sequence shown here is derived from an EMBL/GenBank/DDBJ whole genome shotgun (WGS) entry which is preliminary data.</text>
</comment>
<dbReference type="SUPFAM" id="SSF56436">
    <property type="entry name" value="C-type lectin-like"/>
    <property type="match status" value="1"/>
</dbReference>
<gene>
    <name evidence="2" type="ORF">CVLEPA_LOCUS30618</name>
</gene>